<proteinExistence type="predicted"/>
<reference evidence="2" key="1">
    <citation type="journal article" date="2020" name="J. Eukaryot. Microbiol.">
        <title>De novo Sequencing, Assembly and Annotation of the Transcriptome for the Free-Living Testate Amoeba Arcella intermedia.</title>
        <authorList>
            <person name="Ribeiro G.M."/>
            <person name="Porfirio-Sousa A.L."/>
            <person name="Maurer-Alcala X.X."/>
            <person name="Katz L.A."/>
            <person name="Lahr D.J.G."/>
        </authorList>
    </citation>
    <scope>NUCLEOTIDE SEQUENCE</scope>
</reference>
<feature type="domain" description="Disintegrin" evidence="1">
    <location>
        <begin position="467"/>
        <end position="555"/>
    </location>
</feature>
<dbReference type="PANTHER" id="PTHR11905">
    <property type="entry name" value="ADAM A DISINTEGRIN AND METALLOPROTEASE DOMAIN"/>
    <property type="match status" value="1"/>
</dbReference>
<dbReference type="PROSITE" id="PS50214">
    <property type="entry name" value="DISINTEGRIN_2"/>
    <property type="match status" value="2"/>
</dbReference>
<dbReference type="EMBL" id="GIBP01000363">
    <property type="protein sequence ID" value="NDV29332.1"/>
    <property type="molecule type" value="Transcribed_RNA"/>
</dbReference>
<protein>
    <recommendedName>
        <fullName evidence="1">Disintegrin domain-containing protein</fullName>
    </recommendedName>
</protein>
<dbReference type="GO" id="GO:0008237">
    <property type="term" value="F:metallopeptidase activity"/>
    <property type="evidence" value="ECO:0007669"/>
    <property type="project" value="InterPro"/>
</dbReference>
<sequence length="956" mass="97938">MALWVGILDGFDLNSLGSFDRLRQQYEALTSEQRATVDRVLARAPRNDAEFITIDTAAGGRPYYSEPITSTKPFVYAPATAAASTTSNTVSDGIPILHSLPGAPNVIYLDFDGEVVSGSAWSSGTLNCKVFSLDSDLTTFSTTEQSYIQDVWERVSEDYAPWNVDVTTEKPASYTGRTLHAVITYGDSSMPSGTTSGGIAYVDIFNWGSTTTYYSPAFVYYNNLGNGDPKAMAEAASHEIGHNFGLSHDGTSTQSYYSGHGTGPTSWAPIMGVGYYKTITQFSKGEYTGANNKEDDISIIGGQLGYVEKTVAFVSQASAGCSSYLIGSGVIKKQTSVDSWPITLSGPASSVVITATPYFSQIRPSNSLYNGNNLDIQLQFRTTTSAPLGVSTASITTGSVVAGTYSILVSGSAERTSNTDFSKYGSLGQYTLEVCITYTSVSCTVGECCDLGTGLTKPMGTVCATGTGDCGADSVCSGISPDCPSPSYKPSTTVCRASTDSCDAVEYCTGSSNDCPADGASPAGTVCRATAGGCDVAETCDGSSATCPTDTFQPSTTVCRSAADVCDVEERCTGSSATCPTDAKQPSTTVCRPSADVCDVAEKCTGSSVCPEDTFQPATTICRAAASVCDLAERCTGNSATCPTDLFAPATTLCRASAGVCDIAETCTGDSNSCPVDTFVSSSTICRASAGVCDPAETCTGSSPACPLNGYSPSTQVCRPATDLCDAEDKCTGSGPLCPTDAKKPSTFICRPAVSICDIAEKCSGTSTLCPVDKFASSTVVCRAAVTGGCDVAEKCTGTSNTCPADVVASAGKVCRASAGVCDPAETCDGSSGACPVNSFTAAGTVCRASAGPCDSAETCTGVAAACPTNKFLPSTTVCRPAVDVCDAEEKCSGSSATCRTDAKKSSTFVCRPAASVCDVAEKCTGTSTACPVDGFKTGSCTVSGVTGTCVNGVCT</sequence>
<dbReference type="Gene3D" id="3.40.390.10">
    <property type="entry name" value="Collagenase (Catalytic Domain)"/>
    <property type="match status" value="1"/>
</dbReference>
<dbReference type="AlphaFoldDB" id="A0A6B2KXD9"/>
<dbReference type="InterPro" id="IPR036436">
    <property type="entry name" value="Disintegrin_dom_sf"/>
</dbReference>
<dbReference type="InterPro" id="IPR024079">
    <property type="entry name" value="MetalloPept_cat_dom_sf"/>
</dbReference>
<organism evidence="2">
    <name type="scientific">Arcella intermedia</name>
    <dbReference type="NCBI Taxonomy" id="1963864"/>
    <lineage>
        <taxon>Eukaryota</taxon>
        <taxon>Amoebozoa</taxon>
        <taxon>Tubulinea</taxon>
        <taxon>Elardia</taxon>
        <taxon>Arcellinida</taxon>
        <taxon>Sphaerothecina</taxon>
        <taxon>Arcellidae</taxon>
        <taxon>Arcella</taxon>
    </lineage>
</organism>
<dbReference type="InterPro" id="IPR001762">
    <property type="entry name" value="Disintegrin_dom"/>
</dbReference>
<dbReference type="Pfam" id="PF13582">
    <property type="entry name" value="Reprolysin_3"/>
    <property type="match status" value="1"/>
</dbReference>
<dbReference type="PANTHER" id="PTHR11905:SF159">
    <property type="entry name" value="ADAM METALLOPROTEASE"/>
    <property type="match status" value="1"/>
</dbReference>
<feature type="domain" description="Disintegrin" evidence="1">
    <location>
        <begin position="563"/>
        <end position="650"/>
    </location>
</feature>
<dbReference type="SUPFAM" id="SSF55486">
    <property type="entry name" value="Metalloproteases ('zincins'), catalytic domain"/>
    <property type="match status" value="1"/>
</dbReference>
<accession>A0A6B2KXD9</accession>
<evidence type="ECO:0000259" key="1">
    <source>
        <dbReference type="PROSITE" id="PS50214"/>
    </source>
</evidence>
<name>A0A6B2KXD9_9EUKA</name>
<dbReference type="SUPFAM" id="SSF57552">
    <property type="entry name" value="Blood coagulation inhibitor (disintegrin)"/>
    <property type="match status" value="13"/>
</dbReference>
<dbReference type="Gene3D" id="4.10.70.10">
    <property type="entry name" value="Disintegrin domain"/>
    <property type="match status" value="14"/>
</dbReference>
<dbReference type="SMART" id="SM00050">
    <property type="entry name" value="DISIN"/>
    <property type="match status" value="1"/>
</dbReference>
<evidence type="ECO:0000313" key="2">
    <source>
        <dbReference type="EMBL" id="NDV29332.1"/>
    </source>
</evidence>